<name>Q1I195_9BACT</name>
<sequence>MRSSGILVLFGLALLVGWFVPDADRVTPTADTAIENAHSASYMESVDGDEAAETVLERQQDGHFYANVDVDSTEIRFMVDTGASGIALTGEDAEALGLSWSDNELAVVGRGVSGNVYGKRVKLSSVQLDDLQMSNVDAVIIPNGLDVSLLGQSFLSMATTVKIENNEMIIS</sequence>
<evidence type="ECO:0000259" key="2">
    <source>
        <dbReference type="PROSITE" id="PS50175"/>
    </source>
</evidence>
<reference evidence="3" key="1">
    <citation type="journal article" date="2006" name="Appl. Environ. Microbiol.">
        <title>Isolation and biochemical characterization of two novel metagenome-derived esterases.</title>
        <authorList>
            <person name="Elend C."/>
            <person name="Schmeisser C."/>
            <person name="Leggewie C."/>
            <person name="Babiak P."/>
            <person name="Carballeira J.D."/>
            <person name="Steele H.L."/>
            <person name="Reymond J.L."/>
            <person name="Jaeger K.E."/>
            <person name="Streit W.R."/>
        </authorList>
    </citation>
    <scope>NUCLEOTIDE SEQUENCE</scope>
</reference>
<dbReference type="InterPro" id="IPR001995">
    <property type="entry name" value="Peptidase_A2_cat"/>
</dbReference>
<dbReference type="Gene3D" id="2.40.70.10">
    <property type="entry name" value="Acid Proteases"/>
    <property type="match status" value="1"/>
</dbReference>
<keyword evidence="3" id="KW-0812">Transmembrane</keyword>
<dbReference type="GO" id="GO:0006508">
    <property type="term" value="P:proteolysis"/>
    <property type="evidence" value="ECO:0007669"/>
    <property type="project" value="InterPro"/>
</dbReference>
<evidence type="ECO:0000313" key="3">
    <source>
        <dbReference type="EMBL" id="AAZ48936.1"/>
    </source>
</evidence>
<keyword evidence="1" id="KW-0378">Hydrolase</keyword>
<organism evidence="3">
    <name type="scientific">uncultured bacterium WWRS-2005</name>
    <dbReference type="NCBI Taxonomy" id="334761"/>
    <lineage>
        <taxon>Bacteria</taxon>
        <taxon>environmental samples</taxon>
    </lineage>
</organism>
<dbReference type="AlphaFoldDB" id="Q1I195"/>
<proteinExistence type="predicted"/>
<accession>Q1I195</accession>
<evidence type="ECO:0000256" key="1">
    <source>
        <dbReference type="ARBA" id="ARBA00022801"/>
    </source>
</evidence>
<dbReference type="InterPro" id="IPR021109">
    <property type="entry name" value="Peptidase_aspartic_dom_sf"/>
</dbReference>
<dbReference type="NCBIfam" id="TIGR02281">
    <property type="entry name" value="clan_AA_DTGA"/>
    <property type="match status" value="1"/>
</dbReference>
<dbReference type="Pfam" id="PF13975">
    <property type="entry name" value="gag-asp_proteas"/>
    <property type="match status" value="1"/>
</dbReference>
<keyword evidence="3" id="KW-0472">Membrane</keyword>
<dbReference type="PROSITE" id="PS50175">
    <property type="entry name" value="ASP_PROT_RETROV"/>
    <property type="match status" value="1"/>
</dbReference>
<dbReference type="EMBL" id="DQ022078">
    <property type="protein sequence ID" value="AAZ48936.1"/>
    <property type="molecule type" value="Genomic_DNA"/>
</dbReference>
<gene>
    <name evidence="3" type="ORF">a3.006</name>
</gene>
<dbReference type="GO" id="GO:0004190">
    <property type="term" value="F:aspartic-type endopeptidase activity"/>
    <property type="evidence" value="ECO:0007669"/>
    <property type="project" value="InterPro"/>
</dbReference>
<dbReference type="SUPFAM" id="SSF50630">
    <property type="entry name" value="Acid proteases"/>
    <property type="match status" value="1"/>
</dbReference>
<dbReference type="CDD" id="cd05483">
    <property type="entry name" value="retropepsin_like_bacteria"/>
    <property type="match status" value="1"/>
</dbReference>
<dbReference type="InterPro" id="IPR011969">
    <property type="entry name" value="Clan_AA_Asp_peptidase_C"/>
</dbReference>
<feature type="domain" description="Peptidase A2" evidence="2">
    <location>
        <begin position="75"/>
        <end position="154"/>
    </location>
</feature>
<dbReference type="InterPro" id="IPR034122">
    <property type="entry name" value="Retropepsin-like_bacterial"/>
</dbReference>
<protein>
    <submittedName>
        <fullName evidence="3">Putative transmembrane signal peptide</fullName>
    </submittedName>
</protein>